<reference evidence="3" key="1">
    <citation type="journal article" date="2021" name="Gut Microbes">
        <title>A synthetic consortium of 100 gut commensals modulates the composition and function in a colon model of the microbiome of elderly subjects.</title>
        <authorList>
            <person name="Perez M."/>
            <person name="Ntemiri A."/>
            <person name="Tan H."/>
            <person name="Harris H.M.B."/>
            <person name="Roager H.M."/>
            <person name="Ribiere C."/>
            <person name="O'Toole P.W."/>
        </authorList>
    </citation>
    <scope>NUCLEOTIDE SEQUENCE</scope>
    <source>
        <strain evidence="3">MCC335</strain>
    </source>
</reference>
<dbReference type="Proteomes" id="UP000708338">
    <property type="component" value="Unassembled WGS sequence"/>
</dbReference>
<organism evidence="3 4">
    <name type="scientific">Enterocloster citroniae</name>
    <dbReference type="NCBI Taxonomy" id="358743"/>
    <lineage>
        <taxon>Bacteria</taxon>
        <taxon>Bacillati</taxon>
        <taxon>Bacillota</taxon>
        <taxon>Clostridia</taxon>
        <taxon>Lachnospirales</taxon>
        <taxon>Lachnospiraceae</taxon>
        <taxon>Enterocloster</taxon>
    </lineage>
</organism>
<gene>
    <name evidence="3" type="ORF">GPL26_16470</name>
</gene>
<evidence type="ECO:0000256" key="1">
    <source>
        <dbReference type="SAM" id="Phobius"/>
    </source>
</evidence>
<protein>
    <submittedName>
        <fullName evidence="3">Uncharacterized protein</fullName>
    </submittedName>
</protein>
<dbReference type="EMBL" id="WQPS01000021">
    <property type="protein sequence ID" value="MBT9811221.1"/>
    <property type="molecule type" value="Genomic_DNA"/>
</dbReference>
<feature type="chain" id="PRO_5041325317" evidence="2">
    <location>
        <begin position="34"/>
        <end position="96"/>
    </location>
</feature>
<keyword evidence="2" id="KW-0732">Signal</keyword>
<keyword evidence="1" id="KW-0472">Membrane</keyword>
<evidence type="ECO:0000313" key="3">
    <source>
        <dbReference type="EMBL" id="MBT9811221.1"/>
    </source>
</evidence>
<proteinExistence type="predicted"/>
<comment type="caution">
    <text evidence="3">The sequence shown here is derived from an EMBL/GenBank/DDBJ whole genome shotgun (WGS) entry which is preliminary data.</text>
</comment>
<feature type="signal peptide" evidence="2">
    <location>
        <begin position="1"/>
        <end position="33"/>
    </location>
</feature>
<dbReference type="AlphaFoldDB" id="A0AA41FGH0"/>
<keyword evidence="1" id="KW-1133">Transmembrane helix</keyword>
<feature type="transmembrane region" description="Helical" evidence="1">
    <location>
        <begin position="75"/>
        <end position="93"/>
    </location>
</feature>
<evidence type="ECO:0000256" key="2">
    <source>
        <dbReference type="SAM" id="SignalP"/>
    </source>
</evidence>
<accession>A0AA41FGH0</accession>
<name>A0AA41FGH0_9FIRM</name>
<evidence type="ECO:0000313" key="4">
    <source>
        <dbReference type="Proteomes" id="UP000708338"/>
    </source>
</evidence>
<sequence>MLVKVKSFLTRNRYRLACAVPVSTVLLPMTAFAEEPAGTGGIQTVLDHVTTLVTWCLTTFTSFTAWLIGDSLGGIYLGMFIVGFAMAAMFRLLHSA</sequence>
<keyword evidence="1" id="KW-0812">Transmembrane</keyword>
<dbReference type="RefSeq" id="WP_117450994.1">
    <property type="nucleotide sequence ID" value="NZ_CABJDD010000004.1"/>
</dbReference>